<dbReference type="NCBIfam" id="TIGR00762">
    <property type="entry name" value="DegV"/>
    <property type="match status" value="1"/>
</dbReference>
<evidence type="ECO:0000313" key="2">
    <source>
        <dbReference type="EMBL" id="KGD65000.1"/>
    </source>
</evidence>
<comment type="caution">
    <text evidence="2">The sequence shown here is derived from an EMBL/GenBank/DDBJ whole genome shotgun (WGS) entry which is preliminary data.</text>
</comment>
<dbReference type="PATRIC" id="fig|1177154.3.peg.1941"/>
<dbReference type="PANTHER" id="PTHR33434">
    <property type="entry name" value="DEGV DOMAIN-CONTAINING PROTEIN DR_1986-RELATED"/>
    <property type="match status" value="1"/>
</dbReference>
<dbReference type="RefSeq" id="WP_035232506.1">
    <property type="nucleotide sequence ID" value="NZ_ARXV01000006.1"/>
</dbReference>
<dbReference type="Gene3D" id="3.40.50.10170">
    <property type="match status" value="1"/>
</dbReference>
<dbReference type="eggNOG" id="COG1307">
    <property type="taxonomic scope" value="Bacteria"/>
</dbReference>
<dbReference type="OrthoDB" id="6190387at2"/>
<organism evidence="2 3">
    <name type="scientific">Alcanivorax nanhaiticus</name>
    <dbReference type="NCBI Taxonomy" id="1177154"/>
    <lineage>
        <taxon>Bacteria</taxon>
        <taxon>Pseudomonadati</taxon>
        <taxon>Pseudomonadota</taxon>
        <taxon>Gammaproteobacteria</taxon>
        <taxon>Oceanospirillales</taxon>
        <taxon>Alcanivoracaceae</taxon>
        <taxon>Alcanivorax</taxon>
    </lineage>
</organism>
<sequence>MRIGLVVDSGCDLPKDFIDANNILVMPVPIRIGKEIYVDDRDPQRAREFYSRHEVDKNHDAETAPPSVEQIRTLFLEKAASTFDFALVQTVPKSRSPIFDNASEAAHSILSDYKKYRAAAGLEGPFRIRVSDSQTLFAGQGVLAAETIRLINEGMKVGDIRQRINDLTPRTTGYAVVPDLYYVHKRARKKGDKSVGFMGAMMGAALDIKPILCARQDQTFPVAKVRGFEQAVETMFRHACKCIEQGLLAPIVCVSYAGDTDAVYQMPGFETFKACAEKHDIELLVSHMGLTGGVNIGPGAISVGLISDQEKFTG</sequence>
<keyword evidence="1" id="KW-0446">Lipid-binding</keyword>
<reference evidence="2 3" key="1">
    <citation type="submission" date="2012-09" db="EMBL/GenBank/DDBJ databases">
        <title>Genome Sequence of alkane-degrading Bacterium Alcanivorax sp. 19-m-6.</title>
        <authorList>
            <person name="Lai Q."/>
            <person name="Shao Z."/>
        </authorList>
    </citation>
    <scope>NUCLEOTIDE SEQUENCE [LARGE SCALE GENOMIC DNA]</scope>
    <source>
        <strain evidence="2 3">19-m-6</strain>
    </source>
</reference>
<keyword evidence="3" id="KW-1185">Reference proteome</keyword>
<dbReference type="PANTHER" id="PTHR33434:SF2">
    <property type="entry name" value="FATTY ACID-BINDING PROTEIN TM_1468"/>
    <property type="match status" value="1"/>
</dbReference>
<accession>A0A095UR59</accession>
<evidence type="ECO:0008006" key="4">
    <source>
        <dbReference type="Google" id="ProtNLM"/>
    </source>
</evidence>
<dbReference type="AlphaFoldDB" id="A0A095UR59"/>
<dbReference type="GO" id="GO:0008289">
    <property type="term" value="F:lipid binding"/>
    <property type="evidence" value="ECO:0007669"/>
    <property type="project" value="UniProtKB-KW"/>
</dbReference>
<name>A0A095UR59_9GAMM</name>
<gene>
    <name evidence="2" type="ORF">Y5S_01908</name>
</gene>
<dbReference type="Gene3D" id="3.30.1180.10">
    <property type="match status" value="1"/>
</dbReference>
<dbReference type="SUPFAM" id="SSF82549">
    <property type="entry name" value="DAK1/DegV-like"/>
    <property type="match status" value="1"/>
</dbReference>
<dbReference type="InterPro" id="IPR050270">
    <property type="entry name" value="DegV_domain_contain"/>
</dbReference>
<evidence type="ECO:0000313" key="3">
    <source>
        <dbReference type="Proteomes" id="UP000029444"/>
    </source>
</evidence>
<evidence type="ECO:0000256" key="1">
    <source>
        <dbReference type="ARBA" id="ARBA00023121"/>
    </source>
</evidence>
<dbReference type="EMBL" id="ARXV01000006">
    <property type="protein sequence ID" value="KGD65000.1"/>
    <property type="molecule type" value="Genomic_DNA"/>
</dbReference>
<protein>
    <recommendedName>
        <fullName evidence="4">DegV family protein</fullName>
    </recommendedName>
</protein>
<proteinExistence type="predicted"/>
<dbReference type="Proteomes" id="UP000029444">
    <property type="component" value="Unassembled WGS sequence"/>
</dbReference>
<dbReference type="PROSITE" id="PS51482">
    <property type="entry name" value="DEGV"/>
    <property type="match status" value="1"/>
</dbReference>
<dbReference type="InterPro" id="IPR003797">
    <property type="entry name" value="DegV"/>
</dbReference>
<dbReference type="InterPro" id="IPR043168">
    <property type="entry name" value="DegV_C"/>
</dbReference>
<dbReference type="Pfam" id="PF02645">
    <property type="entry name" value="DegV"/>
    <property type="match status" value="1"/>
</dbReference>